<dbReference type="EMBL" id="BSOP01000019">
    <property type="protein sequence ID" value="GLR51575.1"/>
    <property type="molecule type" value="Genomic_DNA"/>
</dbReference>
<dbReference type="Proteomes" id="UP001156702">
    <property type="component" value="Unassembled WGS sequence"/>
</dbReference>
<name>A0ABQ5ZJ24_9HYPH</name>
<organism evidence="2 3">
    <name type="scientific">Shinella yambaruensis</name>
    <dbReference type="NCBI Taxonomy" id="415996"/>
    <lineage>
        <taxon>Bacteria</taxon>
        <taxon>Pseudomonadati</taxon>
        <taxon>Pseudomonadota</taxon>
        <taxon>Alphaproteobacteria</taxon>
        <taxon>Hyphomicrobiales</taxon>
        <taxon>Rhizobiaceae</taxon>
        <taxon>Shinella</taxon>
    </lineage>
</organism>
<evidence type="ECO:0000256" key="1">
    <source>
        <dbReference type="SAM" id="MobiDB-lite"/>
    </source>
</evidence>
<sequence length="76" mass="7997">MGELDAGNGDEEARKGGKAETQDKVTHGRSAQIGEGMTLPNRRKLANRRNAKEGGLSSRPGLVENAPDEAILAQLG</sequence>
<keyword evidence="3" id="KW-1185">Reference proteome</keyword>
<protein>
    <submittedName>
        <fullName evidence="2">Uncharacterized protein</fullName>
    </submittedName>
</protein>
<proteinExistence type="predicted"/>
<feature type="compositionally biased region" description="Basic and acidic residues" evidence="1">
    <location>
        <begin position="11"/>
        <end position="26"/>
    </location>
</feature>
<evidence type="ECO:0000313" key="3">
    <source>
        <dbReference type="Proteomes" id="UP001156702"/>
    </source>
</evidence>
<reference evidence="3" key="1">
    <citation type="journal article" date="2019" name="Int. J. Syst. Evol. Microbiol.">
        <title>The Global Catalogue of Microorganisms (GCM) 10K type strain sequencing project: providing services to taxonomists for standard genome sequencing and annotation.</title>
        <authorList>
            <consortium name="The Broad Institute Genomics Platform"/>
            <consortium name="The Broad Institute Genome Sequencing Center for Infectious Disease"/>
            <person name="Wu L."/>
            <person name="Ma J."/>
        </authorList>
    </citation>
    <scope>NUCLEOTIDE SEQUENCE [LARGE SCALE GENOMIC DNA]</scope>
    <source>
        <strain evidence="3">NBRC 102122</strain>
    </source>
</reference>
<accession>A0ABQ5ZJ24</accession>
<feature type="region of interest" description="Disordered" evidence="1">
    <location>
        <begin position="1"/>
        <end position="76"/>
    </location>
</feature>
<comment type="caution">
    <text evidence="2">The sequence shown here is derived from an EMBL/GenBank/DDBJ whole genome shotgun (WGS) entry which is preliminary data.</text>
</comment>
<gene>
    <name evidence="2" type="ORF">GCM10007923_27840</name>
</gene>
<evidence type="ECO:0000313" key="2">
    <source>
        <dbReference type="EMBL" id="GLR51575.1"/>
    </source>
</evidence>